<dbReference type="InterPro" id="IPR002110">
    <property type="entry name" value="Ankyrin_rpt"/>
</dbReference>
<keyword evidence="6" id="KW-1185">Reference proteome</keyword>
<dbReference type="SMART" id="SM00248">
    <property type="entry name" value="ANK"/>
    <property type="match status" value="2"/>
</dbReference>
<dbReference type="InterPro" id="IPR036770">
    <property type="entry name" value="Ankyrin_rpt-contain_sf"/>
</dbReference>
<dbReference type="EMBL" id="MCFJ01000009">
    <property type="protein sequence ID" value="ORY62593.1"/>
    <property type="molecule type" value="Genomic_DNA"/>
</dbReference>
<dbReference type="PROSITE" id="PS50297">
    <property type="entry name" value="ANK_REP_REGION"/>
    <property type="match status" value="1"/>
</dbReference>
<organism evidence="5 6">
    <name type="scientific">Pseudomassariella vexata</name>
    <dbReference type="NCBI Taxonomy" id="1141098"/>
    <lineage>
        <taxon>Eukaryota</taxon>
        <taxon>Fungi</taxon>
        <taxon>Dikarya</taxon>
        <taxon>Ascomycota</taxon>
        <taxon>Pezizomycotina</taxon>
        <taxon>Sordariomycetes</taxon>
        <taxon>Xylariomycetidae</taxon>
        <taxon>Amphisphaeriales</taxon>
        <taxon>Pseudomassariaceae</taxon>
        <taxon>Pseudomassariella</taxon>
    </lineage>
</organism>
<dbReference type="Gene3D" id="1.25.40.20">
    <property type="entry name" value="Ankyrin repeat-containing domain"/>
    <property type="match status" value="2"/>
</dbReference>
<gene>
    <name evidence="5" type="ORF">BCR38DRAFT_410991</name>
</gene>
<dbReference type="RefSeq" id="XP_040714429.1">
    <property type="nucleotide sequence ID" value="XM_040858530.1"/>
</dbReference>
<dbReference type="AlphaFoldDB" id="A0A1Y2DTI6"/>
<feature type="repeat" description="ANK" evidence="3">
    <location>
        <begin position="226"/>
        <end position="259"/>
    </location>
</feature>
<dbReference type="SUPFAM" id="SSF48403">
    <property type="entry name" value="Ankyrin repeat"/>
    <property type="match status" value="1"/>
</dbReference>
<comment type="caution">
    <text evidence="5">The sequence shown here is derived from an EMBL/GenBank/DDBJ whole genome shotgun (WGS) entry which is preliminary data.</text>
</comment>
<keyword evidence="1" id="KW-0677">Repeat</keyword>
<dbReference type="PROSITE" id="PS50088">
    <property type="entry name" value="ANK_REPEAT"/>
    <property type="match status" value="1"/>
</dbReference>
<feature type="region of interest" description="Disordered" evidence="4">
    <location>
        <begin position="178"/>
        <end position="207"/>
    </location>
</feature>
<dbReference type="Proteomes" id="UP000193689">
    <property type="component" value="Unassembled WGS sequence"/>
</dbReference>
<evidence type="ECO:0000256" key="3">
    <source>
        <dbReference type="PROSITE-ProRule" id="PRU00023"/>
    </source>
</evidence>
<evidence type="ECO:0000256" key="1">
    <source>
        <dbReference type="ARBA" id="ARBA00022737"/>
    </source>
</evidence>
<dbReference type="InParanoid" id="A0A1Y2DTI6"/>
<dbReference type="OrthoDB" id="5314041at2759"/>
<name>A0A1Y2DTI6_9PEZI</name>
<evidence type="ECO:0000256" key="2">
    <source>
        <dbReference type="ARBA" id="ARBA00023043"/>
    </source>
</evidence>
<dbReference type="GeneID" id="63774742"/>
<reference evidence="5 6" key="1">
    <citation type="submission" date="2016-07" db="EMBL/GenBank/DDBJ databases">
        <title>Pervasive Adenine N6-methylation of Active Genes in Fungi.</title>
        <authorList>
            <consortium name="DOE Joint Genome Institute"/>
            <person name="Mondo S.J."/>
            <person name="Dannebaum R.O."/>
            <person name="Kuo R.C."/>
            <person name="Labutti K."/>
            <person name="Haridas S."/>
            <person name="Kuo A."/>
            <person name="Salamov A."/>
            <person name="Ahrendt S.R."/>
            <person name="Lipzen A."/>
            <person name="Sullivan W."/>
            <person name="Andreopoulos W.B."/>
            <person name="Clum A."/>
            <person name="Lindquist E."/>
            <person name="Daum C."/>
            <person name="Ramamoorthy G.K."/>
            <person name="Gryganskyi A."/>
            <person name="Culley D."/>
            <person name="Magnuson J.K."/>
            <person name="James T.Y."/>
            <person name="O'Malley M.A."/>
            <person name="Stajich J.E."/>
            <person name="Spatafora J.W."/>
            <person name="Visel A."/>
            <person name="Grigoriev I.V."/>
        </authorList>
    </citation>
    <scope>NUCLEOTIDE SEQUENCE [LARGE SCALE GENOMIC DNA]</scope>
    <source>
        <strain evidence="5 6">CBS 129021</strain>
    </source>
</reference>
<dbReference type="PANTHER" id="PTHR24173:SF74">
    <property type="entry name" value="ANKYRIN REPEAT DOMAIN-CONTAINING PROTEIN 16"/>
    <property type="match status" value="1"/>
</dbReference>
<keyword evidence="2 3" id="KW-0040">ANK repeat</keyword>
<protein>
    <submittedName>
        <fullName evidence="5">Ankyrin repeat-containing domain protein</fullName>
    </submittedName>
</protein>
<dbReference type="STRING" id="1141098.A0A1Y2DTI6"/>
<accession>A0A1Y2DTI6</accession>
<evidence type="ECO:0000313" key="6">
    <source>
        <dbReference type="Proteomes" id="UP000193689"/>
    </source>
</evidence>
<evidence type="ECO:0000256" key="4">
    <source>
        <dbReference type="SAM" id="MobiDB-lite"/>
    </source>
</evidence>
<evidence type="ECO:0000313" key="5">
    <source>
        <dbReference type="EMBL" id="ORY62593.1"/>
    </source>
</evidence>
<dbReference type="PANTHER" id="PTHR24173">
    <property type="entry name" value="ANKYRIN REPEAT CONTAINING"/>
    <property type="match status" value="1"/>
</dbReference>
<sequence>MLEIITQSETENLLEFIVQHDFLEFWHAVTAIADREGVARGQIVARIKDNSGHTVGYYLTKDGGTESRDEERGLKGAIISGRDQEGNPPMMQAAHIGDDMMIRLLVHNCARVASINNFSETPIHIAARGSHISTNWKRNLNDPFIRHYSGFSSGSPVPDLSWTFLELSRSWHREHNFGNNDVENKGHISSSDWNSEATGSNAVPDATQPSETIDPFTCFVNQQNSFGQTTLHLACRLGNLGIVDAILATGHADIRLVDRLGHSALHLAEKANHGEMSAPDRNILEEHFCIPNLLARL</sequence>
<proteinExistence type="predicted"/>
<dbReference type="Pfam" id="PF12796">
    <property type="entry name" value="Ank_2"/>
    <property type="match status" value="1"/>
</dbReference>
<feature type="compositionally biased region" description="Polar residues" evidence="4">
    <location>
        <begin position="187"/>
        <end position="207"/>
    </location>
</feature>